<accession>A0ABT8RE22</accession>
<proteinExistence type="predicted"/>
<sequence>MSNQQNPNRQYKSISGDFYDELEAAATLGQNCEITFRDQDGSEQKIISPIKDLFTESGVEYARLENRIIPLNSILSLNGKLVGGGPVHTEILEQDRMPADADYISPVDGQPPHDQTSTYDQAIANTDIKQDTHDNSFKGNIGDIGKTGIYSVDNGLIDTSGHGSVESIRPETTLPAEPIESTSRLHQPEVAEDTLLGMTEPSTHTPTHQAVIIDTPDEQSTSPVTEANADQPTKVYHTDSDDFVHQFTTSTSAYLVAENELYQLQAHRLLNRVDLVVKQEWYNLRGNSTLGEHISRIAPLMSEGFTMLIDLSSLTPDADGTLMSPAIANKNLLFNAGLAKVAELVPYTCDTLVHGQDSISVNSVRLRYFKDRVQAENWLSSDPVQVGTPDDISLN</sequence>
<evidence type="ECO:0000313" key="2">
    <source>
        <dbReference type="Proteomes" id="UP001168528"/>
    </source>
</evidence>
<name>A0ABT8RE22_9BACT</name>
<dbReference type="InterPro" id="IPR023534">
    <property type="entry name" value="Rof/RNase_P-like"/>
</dbReference>
<gene>
    <name evidence="1" type="ORF">Q0590_29070</name>
</gene>
<keyword evidence="2" id="KW-1185">Reference proteome</keyword>
<dbReference type="EMBL" id="JAUKPO010000029">
    <property type="protein sequence ID" value="MDO1450362.1"/>
    <property type="molecule type" value="Genomic_DNA"/>
</dbReference>
<dbReference type="RefSeq" id="WP_302041164.1">
    <property type="nucleotide sequence ID" value="NZ_JAUKPO010000029.1"/>
</dbReference>
<organism evidence="1 2">
    <name type="scientific">Rhodocytophaga aerolata</name>
    <dbReference type="NCBI Taxonomy" id="455078"/>
    <lineage>
        <taxon>Bacteria</taxon>
        <taxon>Pseudomonadati</taxon>
        <taxon>Bacteroidota</taxon>
        <taxon>Cytophagia</taxon>
        <taxon>Cytophagales</taxon>
        <taxon>Rhodocytophagaceae</taxon>
        <taxon>Rhodocytophaga</taxon>
    </lineage>
</organism>
<evidence type="ECO:0000313" key="1">
    <source>
        <dbReference type="EMBL" id="MDO1450362.1"/>
    </source>
</evidence>
<dbReference type="SUPFAM" id="SSF101744">
    <property type="entry name" value="Rof/RNase P subunit-like"/>
    <property type="match status" value="1"/>
</dbReference>
<comment type="caution">
    <text evidence="1">The sequence shown here is derived from an EMBL/GenBank/DDBJ whole genome shotgun (WGS) entry which is preliminary data.</text>
</comment>
<dbReference type="Proteomes" id="UP001168528">
    <property type="component" value="Unassembled WGS sequence"/>
</dbReference>
<reference evidence="1" key="1">
    <citation type="submission" date="2023-07" db="EMBL/GenBank/DDBJ databases">
        <title>The genome sequence of Rhodocytophaga aerolata KACC 12507.</title>
        <authorList>
            <person name="Zhang X."/>
        </authorList>
    </citation>
    <scope>NUCLEOTIDE SEQUENCE</scope>
    <source>
        <strain evidence="1">KACC 12507</strain>
    </source>
</reference>
<protein>
    <submittedName>
        <fullName evidence="1">Uncharacterized protein</fullName>
    </submittedName>
</protein>